<sequence length="95" mass="9978">MRTMTIRASLAAGLLLGLSGAALAQHGGGGGGGGDAGSGLSPYAALSGNDRSAGVNNGNYRDPRLDPYVQAYPRYARPVDDTYRPVRRRYYGNPY</sequence>
<keyword evidence="4" id="KW-1185">Reference proteome</keyword>
<dbReference type="RefSeq" id="WP_151002713.1">
    <property type="nucleotide sequence ID" value="NZ_BPQY01000487.1"/>
</dbReference>
<dbReference type="OrthoDB" id="7999479at2"/>
<evidence type="ECO:0000313" key="4">
    <source>
        <dbReference type="Proteomes" id="UP000474159"/>
    </source>
</evidence>
<proteinExistence type="predicted"/>
<reference evidence="3 4" key="1">
    <citation type="submission" date="2019-09" db="EMBL/GenBank/DDBJ databases">
        <title>YIM 48816 draft genome.</title>
        <authorList>
            <person name="Jiang L."/>
        </authorList>
    </citation>
    <scope>NUCLEOTIDE SEQUENCE [LARGE SCALE GENOMIC DNA]</scope>
    <source>
        <strain evidence="3 4">YIM 48816</strain>
    </source>
</reference>
<comment type="caution">
    <text evidence="3">The sequence shown here is derived from an EMBL/GenBank/DDBJ whole genome shotgun (WGS) entry which is preliminary data.</text>
</comment>
<feature type="region of interest" description="Disordered" evidence="1">
    <location>
        <begin position="26"/>
        <end position="63"/>
    </location>
</feature>
<dbReference type="AlphaFoldDB" id="A0A6L3SUT1"/>
<feature type="compositionally biased region" description="Gly residues" evidence="1">
    <location>
        <begin position="26"/>
        <end position="37"/>
    </location>
</feature>
<dbReference type="Proteomes" id="UP000474159">
    <property type="component" value="Unassembled WGS sequence"/>
</dbReference>
<evidence type="ECO:0000313" key="3">
    <source>
        <dbReference type="EMBL" id="KAB1076594.1"/>
    </source>
</evidence>
<evidence type="ECO:0000256" key="2">
    <source>
        <dbReference type="SAM" id="SignalP"/>
    </source>
</evidence>
<keyword evidence="2" id="KW-0732">Signal</keyword>
<feature type="signal peptide" evidence="2">
    <location>
        <begin position="1"/>
        <end position="24"/>
    </location>
</feature>
<evidence type="ECO:0000256" key="1">
    <source>
        <dbReference type="SAM" id="MobiDB-lite"/>
    </source>
</evidence>
<organism evidence="3 4">
    <name type="scientific">Methylobacterium soli</name>
    <dbReference type="NCBI Taxonomy" id="553447"/>
    <lineage>
        <taxon>Bacteria</taxon>
        <taxon>Pseudomonadati</taxon>
        <taxon>Pseudomonadota</taxon>
        <taxon>Alphaproteobacteria</taxon>
        <taxon>Hyphomicrobiales</taxon>
        <taxon>Methylobacteriaceae</taxon>
        <taxon>Methylobacterium</taxon>
    </lineage>
</organism>
<gene>
    <name evidence="3" type="ORF">F6X53_23130</name>
</gene>
<accession>A0A6L3SUT1</accession>
<feature type="chain" id="PRO_5026998709" evidence="2">
    <location>
        <begin position="25"/>
        <end position="95"/>
    </location>
</feature>
<dbReference type="EMBL" id="VZZK01000029">
    <property type="protein sequence ID" value="KAB1076594.1"/>
    <property type="molecule type" value="Genomic_DNA"/>
</dbReference>
<name>A0A6L3SUT1_9HYPH</name>
<protein>
    <submittedName>
        <fullName evidence="3">Uncharacterized protein</fullName>
    </submittedName>
</protein>